<dbReference type="EMBL" id="KX247284">
    <property type="protein sequence ID" value="AOH77257.1"/>
    <property type="molecule type" value="Genomic_DNA"/>
</dbReference>
<geneLocation type="plastid" evidence="3"/>
<keyword evidence="1" id="KW-0812">Transmembrane</keyword>
<proteinExistence type="predicted"/>
<name>A0A1C8XS52_9FLOR</name>
<dbReference type="GO" id="GO:0008146">
    <property type="term" value="F:sulfotransferase activity"/>
    <property type="evidence" value="ECO:0007669"/>
    <property type="project" value="TreeGrafter"/>
</dbReference>
<sequence length="352" mass="41053">MIDKINLLKDEYNLYAKHLKLTNVGINGQKRLKKSKVLIIGAGGLGCPAMLYLVASGIGYIGIVDDDYIDISNLNRQIIYNINNINTHKLITAKNNLVNLNPYCKIVLHKYKLNDYNALEIMQYYNIIIDATDNFKTRYIIDINCYKLHKLHIYGAVQEFNGQLAVFNYKNYMRYSYIYNKDIINLSYNNCDYNGILGITTGNIGILQATETIKIILGIGNIIYKQLLIYNLLNLSIKKITFYIRPQNIVKINIRKKNINSQLFVSKSDLINLTKNYIFIDIRNNYEFRKNYIEYFINIPLNKFKTKKTITFIKNKSENNIFIIYCNTTYRSLTISKILNNHNINHLIIKVN</sequence>
<dbReference type="GO" id="GO:0008641">
    <property type="term" value="F:ubiquitin-like modifier activating enzyme activity"/>
    <property type="evidence" value="ECO:0007669"/>
    <property type="project" value="InterPro"/>
</dbReference>
<reference evidence="3" key="1">
    <citation type="journal article" date="2016" name="Mitochondrial DNA Part B Resour">
        <title>Organellar genome analysis of the marine red alga Dasya binghamiae (Dasyaceae, Rhodophyta) reveals an uncharacteristic florideophyte mitogenome structure.</title>
        <authorList>
            <person name="Tamayo D.A."/>
            <person name="Hughey J.R."/>
        </authorList>
    </citation>
    <scope>NUCLEOTIDE SEQUENCE</scope>
</reference>
<dbReference type="Gene3D" id="3.40.50.720">
    <property type="entry name" value="NAD(P)-binding Rossmann-like Domain"/>
    <property type="match status" value="1"/>
</dbReference>
<dbReference type="GO" id="GO:0004792">
    <property type="term" value="F:thiosulfate-cyanide sulfurtransferase activity"/>
    <property type="evidence" value="ECO:0007669"/>
    <property type="project" value="TreeGrafter"/>
</dbReference>
<dbReference type="GO" id="GO:0016779">
    <property type="term" value="F:nucleotidyltransferase activity"/>
    <property type="evidence" value="ECO:0007669"/>
    <property type="project" value="TreeGrafter"/>
</dbReference>
<feature type="transmembrane region" description="Helical" evidence="1">
    <location>
        <begin position="37"/>
        <end position="63"/>
    </location>
</feature>
<dbReference type="InterPro" id="IPR000594">
    <property type="entry name" value="ThiF_NAD_FAD-bd"/>
</dbReference>
<keyword evidence="3" id="KW-0934">Plastid</keyword>
<dbReference type="Gene3D" id="3.40.250.10">
    <property type="entry name" value="Rhodanese-like domain"/>
    <property type="match status" value="1"/>
</dbReference>
<dbReference type="PANTHER" id="PTHR10953:SF102">
    <property type="entry name" value="ADENYLYLTRANSFERASE AND SULFURTRANSFERASE MOCS3"/>
    <property type="match status" value="1"/>
</dbReference>
<dbReference type="InterPro" id="IPR001763">
    <property type="entry name" value="Rhodanese-like_dom"/>
</dbReference>
<evidence type="ECO:0000313" key="3">
    <source>
        <dbReference type="EMBL" id="AOH77257.1"/>
    </source>
</evidence>
<dbReference type="PANTHER" id="PTHR10953">
    <property type="entry name" value="UBIQUITIN-ACTIVATING ENZYME E1"/>
    <property type="match status" value="1"/>
</dbReference>
<dbReference type="CDD" id="cd00757">
    <property type="entry name" value="ThiF_MoeB_HesA_family"/>
    <property type="match status" value="1"/>
</dbReference>
<dbReference type="RefSeq" id="YP_009295245.1">
    <property type="nucleotide sequence ID" value="NC_031161.1"/>
</dbReference>
<dbReference type="Pfam" id="PF00899">
    <property type="entry name" value="ThiF"/>
    <property type="match status" value="1"/>
</dbReference>
<keyword evidence="1" id="KW-1133">Transmembrane helix</keyword>
<dbReference type="CDD" id="cd00158">
    <property type="entry name" value="RHOD"/>
    <property type="match status" value="1"/>
</dbReference>
<evidence type="ECO:0000256" key="1">
    <source>
        <dbReference type="SAM" id="Phobius"/>
    </source>
</evidence>
<dbReference type="GeneID" id="29071519"/>
<evidence type="ECO:0000259" key="2">
    <source>
        <dbReference type="PROSITE" id="PS50206"/>
    </source>
</evidence>
<organism evidence="3">
    <name type="scientific">Dasya binghamiae</name>
    <dbReference type="NCBI Taxonomy" id="1896963"/>
    <lineage>
        <taxon>Eukaryota</taxon>
        <taxon>Rhodophyta</taxon>
        <taxon>Florideophyceae</taxon>
        <taxon>Rhodymeniophycidae</taxon>
        <taxon>Ceramiales</taxon>
        <taxon>Dasyaceae</taxon>
        <taxon>Dasya</taxon>
    </lineage>
</organism>
<dbReference type="GO" id="GO:0005829">
    <property type="term" value="C:cytosol"/>
    <property type="evidence" value="ECO:0007669"/>
    <property type="project" value="TreeGrafter"/>
</dbReference>
<dbReference type="PROSITE" id="PS50206">
    <property type="entry name" value="RHODANESE_3"/>
    <property type="match status" value="1"/>
</dbReference>
<dbReference type="InterPro" id="IPR045886">
    <property type="entry name" value="ThiF/MoeB/HesA"/>
</dbReference>
<protein>
    <recommendedName>
        <fullName evidence="2">Rhodanese domain-containing protein</fullName>
    </recommendedName>
</protein>
<dbReference type="SUPFAM" id="SSF69572">
    <property type="entry name" value="Activating enzymes of the ubiquitin-like proteins"/>
    <property type="match status" value="1"/>
</dbReference>
<dbReference type="Pfam" id="PF00581">
    <property type="entry name" value="Rhodanese"/>
    <property type="match status" value="1"/>
</dbReference>
<accession>A0A1C8XS52</accession>
<dbReference type="InterPro" id="IPR036873">
    <property type="entry name" value="Rhodanese-like_dom_sf"/>
</dbReference>
<dbReference type="AlphaFoldDB" id="A0A1C8XS52"/>
<feature type="domain" description="Rhodanese" evidence="2">
    <location>
        <begin position="273"/>
        <end position="339"/>
    </location>
</feature>
<dbReference type="InterPro" id="IPR035985">
    <property type="entry name" value="Ubiquitin-activating_enz"/>
</dbReference>
<keyword evidence="1" id="KW-0472">Membrane</keyword>
<gene>
    <name evidence="3" type="primary">orf382</name>
</gene>